<accession>A0AAV9B6V9</accession>
<dbReference type="InterPro" id="IPR002182">
    <property type="entry name" value="NB-ARC"/>
</dbReference>
<dbReference type="SUPFAM" id="SSF52058">
    <property type="entry name" value="L domain-like"/>
    <property type="match status" value="1"/>
</dbReference>
<keyword evidence="3" id="KW-0611">Plant defense</keyword>
<proteinExistence type="inferred from homology"/>
<dbReference type="InterPro" id="IPR058922">
    <property type="entry name" value="WHD_DRP"/>
</dbReference>
<evidence type="ECO:0000313" key="7">
    <source>
        <dbReference type="Proteomes" id="UP001179952"/>
    </source>
</evidence>
<dbReference type="GO" id="GO:0006952">
    <property type="term" value="P:defense response"/>
    <property type="evidence" value="ECO:0007669"/>
    <property type="project" value="UniProtKB-KW"/>
</dbReference>
<dbReference type="AlphaFoldDB" id="A0AAV9B6V9"/>
<keyword evidence="4" id="KW-0547">Nucleotide-binding</keyword>
<keyword evidence="2" id="KW-0677">Repeat</keyword>
<dbReference type="FunFam" id="3.40.50.300:FF:001091">
    <property type="entry name" value="Probable disease resistance protein At1g61300"/>
    <property type="match status" value="1"/>
</dbReference>
<dbReference type="InterPro" id="IPR032675">
    <property type="entry name" value="LRR_dom_sf"/>
</dbReference>
<evidence type="ECO:0000256" key="1">
    <source>
        <dbReference type="ARBA" id="ARBA00008894"/>
    </source>
</evidence>
<dbReference type="Pfam" id="PF23559">
    <property type="entry name" value="WHD_DRP"/>
    <property type="match status" value="1"/>
</dbReference>
<dbReference type="PANTHER" id="PTHR33463:SF209">
    <property type="entry name" value="DISEASE RESISTANCE PROTEIN RPS2-LIKE"/>
    <property type="match status" value="1"/>
</dbReference>
<dbReference type="InterPro" id="IPR055414">
    <property type="entry name" value="LRR_R13L4/SHOC2-like"/>
</dbReference>
<dbReference type="InterPro" id="IPR003593">
    <property type="entry name" value="AAA+_ATPase"/>
</dbReference>
<protein>
    <submittedName>
        <fullName evidence="6">Disease resistance protein</fullName>
    </submittedName>
</protein>
<keyword evidence="4" id="KW-0067">ATP-binding</keyword>
<reference evidence="6" key="1">
    <citation type="journal article" date="2023" name="Nat. Commun.">
        <title>Diploid and tetraploid genomes of Acorus and the evolution of monocots.</title>
        <authorList>
            <person name="Ma L."/>
            <person name="Liu K.W."/>
            <person name="Li Z."/>
            <person name="Hsiao Y.Y."/>
            <person name="Qi Y."/>
            <person name="Fu T."/>
            <person name="Tang G.D."/>
            <person name="Zhang D."/>
            <person name="Sun W.H."/>
            <person name="Liu D.K."/>
            <person name="Li Y."/>
            <person name="Chen G.Z."/>
            <person name="Liu X.D."/>
            <person name="Liao X.Y."/>
            <person name="Jiang Y.T."/>
            <person name="Yu X."/>
            <person name="Hao Y."/>
            <person name="Huang J."/>
            <person name="Zhao X.W."/>
            <person name="Ke S."/>
            <person name="Chen Y.Y."/>
            <person name="Wu W.L."/>
            <person name="Hsu J.L."/>
            <person name="Lin Y.F."/>
            <person name="Huang M.D."/>
            <person name="Li C.Y."/>
            <person name="Huang L."/>
            <person name="Wang Z.W."/>
            <person name="Zhao X."/>
            <person name="Zhong W.Y."/>
            <person name="Peng D.H."/>
            <person name="Ahmad S."/>
            <person name="Lan S."/>
            <person name="Zhang J.S."/>
            <person name="Tsai W.C."/>
            <person name="Van de Peer Y."/>
            <person name="Liu Z.J."/>
        </authorList>
    </citation>
    <scope>NUCLEOTIDE SEQUENCE</scope>
    <source>
        <strain evidence="6">SCP</strain>
    </source>
</reference>
<dbReference type="InterPro" id="IPR057135">
    <property type="entry name" value="At4g27190-like_LRR"/>
</dbReference>
<dbReference type="EMBL" id="JAUJYN010000005">
    <property type="protein sequence ID" value="KAK1272153.1"/>
    <property type="molecule type" value="Genomic_DNA"/>
</dbReference>
<name>A0AAV9B6V9_ACOGR</name>
<dbReference type="GO" id="GO:0043531">
    <property type="term" value="F:ADP binding"/>
    <property type="evidence" value="ECO:0007669"/>
    <property type="project" value="InterPro"/>
</dbReference>
<dbReference type="PRINTS" id="PR00364">
    <property type="entry name" value="DISEASERSIST"/>
</dbReference>
<feature type="domain" description="AAA+ ATPase" evidence="5">
    <location>
        <begin position="164"/>
        <end position="299"/>
    </location>
</feature>
<gene>
    <name evidence="6" type="ORF">QJS04_geneDACA014128</name>
</gene>
<evidence type="ECO:0000313" key="6">
    <source>
        <dbReference type="EMBL" id="KAK1272153.1"/>
    </source>
</evidence>
<sequence>MGIAILDGVKLIWPFAVNALIRPVQHATNIKGKYIELQKKSSELFDRRDKVLAEIGKDKLMKEVSSECQNWLDEVKKIEALVTNFDERNVGADGKCGCHMDYKQGKFMVKTTEDIVSLLESGRLMVITTDKMRVKRIPSESIKEESSTTYQTLRSALKLIRDSSVSRIGIWGMPGIGKSSLMMNINNSLQLERQFDIVFFVTMPREQEVEKVQAQIAKRLDLIVENLSEESIRRKLCSYMANKKYLLLLDDAWESIDVRRIGLVEPDESNGCKLVLATRDLGVCRRMKTGEEIEMKPLDKEEAWNLFVKAVGTIPPGDDFKNLADAVFEECGNLPATILAVGQSLRNEEHLHVWKHIHREMVSPTKTGIGPHDDLIKLLRVSYDHLDDNVQSCFLFSALFCDSQDIHVDYLIQCWKAEGLLDDNLSFAQAHARGRQILETLMEKCFLTKGSNATYIRMHETYRDLALHIINQPPEGGHRFLVRAGIRLRQTPDAGEWEGVKRISLMHNNLCDLPERPNCSGLSMLFLQHNVEIDRIPDDFFMAMGTLRVLDLSRTGINSLPESLSALSNLRNLYLKHCARLKSLPDGVGANLYRLELLDIRGTGLRGLPEDIGLLPRLQCLHASTNNFRDVTNQSPSMFPSGIISRQQLEEVIIDVSGGDDENWDKKAPVVVDELVRLTNLNALHFAFPDINCFEKFITRSASWKRGEWRSFQYTIGHHDGEAPSIGRREGYMRFAGGDTIPAVVEDALKHTDAFELVGHSSISSLSDFDMTKMGRLRSCQVRKCNMIDSIFVGGYRPLPCLEELYLVDMLRLQCIWREPKTNEGLQNLKVLHVRNCPSLTKVFTVATIKGLPKLEELRVERCEEMVEIIGFSGDIEEERDIVSSLKKLVLVELSSLRRICKEDLKMMRWSSLERLEVSNCPRLKALPLQGDKQSNLMELRGQREWWEKLEWRDRGVKELLQQNFTVL</sequence>
<comment type="similarity">
    <text evidence="1">Belongs to the disease resistance NB-LRR family.</text>
</comment>
<evidence type="ECO:0000259" key="5">
    <source>
        <dbReference type="SMART" id="SM00382"/>
    </source>
</evidence>
<dbReference type="Gene3D" id="1.10.8.430">
    <property type="entry name" value="Helical domain of apoptotic protease-activating factors"/>
    <property type="match status" value="1"/>
</dbReference>
<dbReference type="InterPro" id="IPR027417">
    <property type="entry name" value="P-loop_NTPase"/>
</dbReference>
<dbReference type="InterPro" id="IPR050905">
    <property type="entry name" value="Plant_NBS-LRR"/>
</dbReference>
<dbReference type="Pfam" id="PF23247">
    <property type="entry name" value="LRR_RPS2"/>
    <property type="match status" value="1"/>
</dbReference>
<evidence type="ECO:0000256" key="2">
    <source>
        <dbReference type="ARBA" id="ARBA00022737"/>
    </source>
</evidence>
<evidence type="ECO:0000256" key="3">
    <source>
        <dbReference type="ARBA" id="ARBA00022821"/>
    </source>
</evidence>
<dbReference type="Proteomes" id="UP001179952">
    <property type="component" value="Unassembled WGS sequence"/>
</dbReference>
<keyword evidence="7" id="KW-1185">Reference proteome</keyword>
<organism evidence="6 7">
    <name type="scientific">Acorus gramineus</name>
    <name type="common">Dwarf sweet flag</name>
    <dbReference type="NCBI Taxonomy" id="55184"/>
    <lineage>
        <taxon>Eukaryota</taxon>
        <taxon>Viridiplantae</taxon>
        <taxon>Streptophyta</taxon>
        <taxon>Embryophyta</taxon>
        <taxon>Tracheophyta</taxon>
        <taxon>Spermatophyta</taxon>
        <taxon>Magnoliopsida</taxon>
        <taxon>Liliopsida</taxon>
        <taxon>Acoraceae</taxon>
        <taxon>Acorus</taxon>
    </lineage>
</organism>
<dbReference type="PANTHER" id="PTHR33463">
    <property type="entry name" value="NB-ARC DOMAIN-CONTAINING PROTEIN-RELATED"/>
    <property type="match status" value="1"/>
</dbReference>
<dbReference type="Pfam" id="PF00931">
    <property type="entry name" value="NB-ARC"/>
    <property type="match status" value="1"/>
</dbReference>
<dbReference type="GO" id="GO:0005524">
    <property type="term" value="F:ATP binding"/>
    <property type="evidence" value="ECO:0007669"/>
    <property type="project" value="UniProtKB-KW"/>
</dbReference>
<dbReference type="InterPro" id="IPR042197">
    <property type="entry name" value="Apaf_helical"/>
</dbReference>
<dbReference type="Gene3D" id="1.10.10.10">
    <property type="entry name" value="Winged helix-like DNA-binding domain superfamily/Winged helix DNA-binding domain"/>
    <property type="match status" value="1"/>
</dbReference>
<dbReference type="Pfam" id="PF23598">
    <property type="entry name" value="LRR_14"/>
    <property type="match status" value="1"/>
</dbReference>
<dbReference type="InterPro" id="IPR036388">
    <property type="entry name" value="WH-like_DNA-bd_sf"/>
</dbReference>
<dbReference type="SUPFAM" id="SSF52540">
    <property type="entry name" value="P-loop containing nucleoside triphosphate hydrolases"/>
    <property type="match status" value="1"/>
</dbReference>
<dbReference type="Gene3D" id="3.40.50.300">
    <property type="entry name" value="P-loop containing nucleotide triphosphate hydrolases"/>
    <property type="match status" value="1"/>
</dbReference>
<comment type="caution">
    <text evidence="6">The sequence shown here is derived from an EMBL/GenBank/DDBJ whole genome shotgun (WGS) entry which is preliminary data.</text>
</comment>
<evidence type="ECO:0000256" key="4">
    <source>
        <dbReference type="ARBA" id="ARBA00022840"/>
    </source>
</evidence>
<dbReference type="Gene3D" id="3.80.10.10">
    <property type="entry name" value="Ribonuclease Inhibitor"/>
    <property type="match status" value="2"/>
</dbReference>
<reference evidence="6" key="2">
    <citation type="submission" date="2023-06" db="EMBL/GenBank/DDBJ databases">
        <authorList>
            <person name="Ma L."/>
            <person name="Liu K.-W."/>
            <person name="Li Z."/>
            <person name="Hsiao Y.-Y."/>
            <person name="Qi Y."/>
            <person name="Fu T."/>
            <person name="Tang G."/>
            <person name="Zhang D."/>
            <person name="Sun W.-H."/>
            <person name="Liu D.-K."/>
            <person name="Li Y."/>
            <person name="Chen G.-Z."/>
            <person name="Liu X.-D."/>
            <person name="Liao X.-Y."/>
            <person name="Jiang Y.-T."/>
            <person name="Yu X."/>
            <person name="Hao Y."/>
            <person name="Huang J."/>
            <person name="Zhao X.-W."/>
            <person name="Ke S."/>
            <person name="Chen Y.-Y."/>
            <person name="Wu W.-L."/>
            <person name="Hsu J.-L."/>
            <person name="Lin Y.-F."/>
            <person name="Huang M.-D."/>
            <person name="Li C.-Y."/>
            <person name="Huang L."/>
            <person name="Wang Z.-W."/>
            <person name="Zhao X."/>
            <person name="Zhong W.-Y."/>
            <person name="Peng D.-H."/>
            <person name="Ahmad S."/>
            <person name="Lan S."/>
            <person name="Zhang J.-S."/>
            <person name="Tsai W.-C."/>
            <person name="Van De Peer Y."/>
            <person name="Liu Z.-J."/>
        </authorList>
    </citation>
    <scope>NUCLEOTIDE SEQUENCE</scope>
    <source>
        <strain evidence="6">SCP</strain>
        <tissue evidence="6">Leaves</tissue>
    </source>
</reference>
<dbReference type="SMART" id="SM00382">
    <property type="entry name" value="AAA"/>
    <property type="match status" value="1"/>
</dbReference>